<reference evidence="1 2" key="1">
    <citation type="submission" date="2019-10" db="EMBL/GenBank/DDBJ databases">
        <title>New genus of Silvanigrellaceae.</title>
        <authorList>
            <person name="Pitt A."/>
            <person name="Hahn M.W."/>
        </authorList>
    </citation>
    <scope>NUCLEOTIDE SEQUENCE [LARGE SCALE GENOMIC DNA]</scope>
    <source>
        <strain evidence="1 2">33A1-SZDP</strain>
    </source>
</reference>
<dbReference type="RefSeq" id="WP_152211319.1">
    <property type="nucleotide sequence ID" value="NZ_WFLN01000004.1"/>
</dbReference>
<comment type="caution">
    <text evidence="1">The sequence shown here is derived from an EMBL/GenBank/DDBJ whole genome shotgun (WGS) entry which is preliminary data.</text>
</comment>
<dbReference type="EMBL" id="WFLN01000004">
    <property type="protein sequence ID" value="KAB8033231.1"/>
    <property type="molecule type" value="Genomic_DNA"/>
</dbReference>
<evidence type="ECO:0000313" key="1">
    <source>
        <dbReference type="EMBL" id="KAB8033231.1"/>
    </source>
</evidence>
<protein>
    <submittedName>
        <fullName evidence="1">Uncharacterized protein</fullName>
    </submittedName>
</protein>
<keyword evidence="2" id="KW-1185">Reference proteome</keyword>
<proteinExistence type="predicted"/>
<accession>A0A833JEJ0</accession>
<organism evidence="1 2">
    <name type="scientific">Fluviispira multicolorata</name>
    <dbReference type="NCBI Taxonomy" id="2654512"/>
    <lineage>
        <taxon>Bacteria</taxon>
        <taxon>Pseudomonadati</taxon>
        <taxon>Bdellovibrionota</taxon>
        <taxon>Oligoflexia</taxon>
        <taxon>Silvanigrellales</taxon>
        <taxon>Silvanigrellaceae</taxon>
        <taxon>Fluviispira</taxon>
    </lineage>
</organism>
<dbReference type="AlphaFoldDB" id="A0A833JEJ0"/>
<gene>
    <name evidence="1" type="ORF">GCL57_00615</name>
</gene>
<name>A0A833JEJ0_9BACT</name>
<sequence>MKFKALCIIPPIIFFNNCLATDINFEHLRAEDKRLNYHSYNEQNKKNKDLNELSVKQYCNNHFSSNCKNPAYNKNNFSYNCNDPNYNRNKLIYNCNDLPCDCNNLQDYSLKFNWNDSKSKNNSLSFSGDSLDPFSLGKDISIKNDFGLQFNRIKWSSSSLNEKGLKIEIEALIENSKEDKNKYKFYLKSLDNNLLNGSLILNENDYIIELLQFDEIFYGKLMEDIDSDFYKENIDSKYFEYIKIFLPYVTISNNEKYNLKFKIDFKSKSNEILKLLSVFKEHNNYSKITSFLNNMNSNSYYEISDILNLIDEKYAVNLNKIIDYIVKINFKIYKNSDQEMIISYDEIGAIRVIIL</sequence>
<dbReference type="Proteomes" id="UP000442694">
    <property type="component" value="Unassembled WGS sequence"/>
</dbReference>
<evidence type="ECO:0000313" key="2">
    <source>
        <dbReference type="Proteomes" id="UP000442694"/>
    </source>
</evidence>